<dbReference type="Proteomes" id="UP001595476">
    <property type="component" value="Unassembled WGS sequence"/>
</dbReference>
<evidence type="ECO:0000259" key="11">
    <source>
        <dbReference type="PROSITE" id="PS50111"/>
    </source>
</evidence>
<feature type="domain" description="Methyl-accepting transducer" evidence="11">
    <location>
        <begin position="269"/>
        <end position="505"/>
    </location>
</feature>
<dbReference type="CDD" id="cd11386">
    <property type="entry name" value="MCP_signal"/>
    <property type="match status" value="1"/>
</dbReference>
<gene>
    <name evidence="14" type="ORF">ACFOEK_10655</name>
</gene>
<dbReference type="Gene3D" id="3.30.450.20">
    <property type="entry name" value="PAS domain"/>
    <property type="match status" value="1"/>
</dbReference>
<feature type="domain" description="T-SNARE coiled-coil homology" evidence="12">
    <location>
        <begin position="456"/>
        <end position="502"/>
    </location>
</feature>
<dbReference type="InterPro" id="IPR004010">
    <property type="entry name" value="Double_Cache_2"/>
</dbReference>
<comment type="caution">
    <text evidence="14">The sequence shown here is derived from an EMBL/GenBank/DDBJ whole genome shotgun (WGS) entry which is preliminary data.</text>
</comment>
<evidence type="ECO:0000256" key="8">
    <source>
        <dbReference type="ARBA" id="ARBA00029447"/>
    </source>
</evidence>
<comment type="similarity">
    <text evidence="8">Belongs to the methyl-accepting chemotaxis (MCP) protein family.</text>
</comment>
<keyword evidence="4 10" id="KW-0812">Transmembrane</keyword>
<evidence type="ECO:0000313" key="14">
    <source>
        <dbReference type="EMBL" id="MFC3151487.1"/>
    </source>
</evidence>
<dbReference type="RefSeq" id="WP_386720338.1">
    <property type="nucleotide sequence ID" value="NZ_JBHRSZ010000004.1"/>
</dbReference>
<evidence type="ECO:0000259" key="13">
    <source>
        <dbReference type="PROSITE" id="PS50885"/>
    </source>
</evidence>
<protein>
    <submittedName>
        <fullName evidence="14">Methyl-accepting chemotaxis protein</fullName>
    </submittedName>
</protein>
<keyword evidence="6 10" id="KW-0472">Membrane</keyword>
<dbReference type="InterPro" id="IPR004089">
    <property type="entry name" value="MCPsignal_dom"/>
</dbReference>
<dbReference type="PANTHER" id="PTHR32089:SF119">
    <property type="entry name" value="METHYL-ACCEPTING CHEMOTAXIS PROTEIN CTPL"/>
    <property type="match status" value="1"/>
</dbReference>
<dbReference type="InterPro" id="IPR000727">
    <property type="entry name" value="T_SNARE_dom"/>
</dbReference>
<dbReference type="PROSITE" id="PS50192">
    <property type="entry name" value="T_SNARE"/>
    <property type="match status" value="1"/>
</dbReference>
<evidence type="ECO:0000256" key="4">
    <source>
        <dbReference type="ARBA" id="ARBA00022692"/>
    </source>
</evidence>
<comment type="subcellular location">
    <subcellularLocation>
        <location evidence="1">Cell inner membrane</location>
        <topology evidence="1">Multi-pass membrane protein</topology>
    </subcellularLocation>
</comment>
<keyword evidence="2" id="KW-1003">Cell membrane</keyword>
<proteinExistence type="inferred from homology"/>
<evidence type="ECO:0000256" key="2">
    <source>
        <dbReference type="ARBA" id="ARBA00022475"/>
    </source>
</evidence>
<sequence>MSIKSLSISTKLWLIACVAILASFVLLAVNGWENRQNLVEGRASELKHITELAMSIIQNYEDQVPGISKEEAQNRAKYAISKLRYDEGTGYLWINDFSANIVMHPIKPQLDGKDLSNFKDPNGKRIFAEFARIGRTKGEGVVSYYWAKPGHSDPVEKSSYVKAFAPWGWVVGSGVYVDDIDALFYSNMLESFGFFIAVIILIFGVILWIRHDLNSAIKSMVSSMGRIADGQLAERLGSTDRKDELGQLSLAINDAVSSFHDTFKQIQGIMTQLLQEANTADACGKQIHNGVQNQFIETDSLSTAMDELAASVTQIAGNTRQSSEAAQTVNDFVKESQQQMQLTLAKVSSLTEQILSSETVMVQLESHTGQISSVLSVIRGISEQTNLLALNAAIEAARAGETGRGFAVVADEVRSLAQKTHECTEEIQRMTEQLQEGASSAVDVMKTSADLSGECLTLTQETDSNLSNILSQVVDISDMNIQVASATHQQSCVTEEMSYNLSELRKLSNGLKTEAEDAVTVSEHLNDLADDLKQSVNKFSG</sequence>
<keyword evidence="3" id="KW-0997">Cell inner membrane</keyword>
<dbReference type="Pfam" id="PF00672">
    <property type="entry name" value="HAMP"/>
    <property type="match status" value="1"/>
</dbReference>
<evidence type="ECO:0000256" key="3">
    <source>
        <dbReference type="ARBA" id="ARBA00022519"/>
    </source>
</evidence>
<keyword evidence="5 10" id="KW-1133">Transmembrane helix</keyword>
<dbReference type="EMBL" id="JBHRSZ010000004">
    <property type="protein sequence ID" value="MFC3151487.1"/>
    <property type="molecule type" value="Genomic_DNA"/>
</dbReference>
<dbReference type="CDD" id="cd06225">
    <property type="entry name" value="HAMP"/>
    <property type="match status" value="1"/>
</dbReference>
<evidence type="ECO:0000256" key="6">
    <source>
        <dbReference type="ARBA" id="ARBA00023136"/>
    </source>
</evidence>
<dbReference type="InterPro" id="IPR033480">
    <property type="entry name" value="sCache_2"/>
</dbReference>
<dbReference type="Pfam" id="PF00015">
    <property type="entry name" value="MCPsignal"/>
    <property type="match status" value="1"/>
</dbReference>
<dbReference type="SMART" id="SM01049">
    <property type="entry name" value="Cache_2"/>
    <property type="match status" value="1"/>
</dbReference>
<keyword evidence="7 9" id="KW-0807">Transducer</keyword>
<organism evidence="14 15">
    <name type="scientific">Litoribrevibacter euphylliae</name>
    <dbReference type="NCBI Taxonomy" id="1834034"/>
    <lineage>
        <taxon>Bacteria</taxon>
        <taxon>Pseudomonadati</taxon>
        <taxon>Pseudomonadota</taxon>
        <taxon>Gammaproteobacteria</taxon>
        <taxon>Oceanospirillales</taxon>
        <taxon>Oceanospirillaceae</taxon>
        <taxon>Litoribrevibacter</taxon>
    </lineage>
</organism>
<evidence type="ECO:0000313" key="15">
    <source>
        <dbReference type="Proteomes" id="UP001595476"/>
    </source>
</evidence>
<dbReference type="SMART" id="SM00304">
    <property type="entry name" value="HAMP"/>
    <property type="match status" value="1"/>
</dbReference>
<evidence type="ECO:0000256" key="1">
    <source>
        <dbReference type="ARBA" id="ARBA00004429"/>
    </source>
</evidence>
<evidence type="ECO:0000256" key="9">
    <source>
        <dbReference type="PROSITE-ProRule" id="PRU00284"/>
    </source>
</evidence>
<name>A0ABV7HCI2_9GAMM</name>
<feature type="domain" description="HAMP" evidence="13">
    <location>
        <begin position="211"/>
        <end position="264"/>
    </location>
</feature>
<dbReference type="SMART" id="SM00283">
    <property type="entry name" value="MA"/>
    <property type="match status" value="1"/>
</dbReference>
<feature type="transmembrane region" description="Helical" evidence="10">
    <location>
        <begin position="12"/>
        <end position="32"/>
    </location>
</feature>
<evidence type="ECO:0000256" key="10">
    <source>
        <dbReference type="SAM" id="Phobius"/>
    </source>
</evidence>
<keyword evidence="15" id="KW-1185">Reference proteome</keyword>
<evidence type="ECO:0000256" key="7">
    <source>
        <dbReference type="ARBA" id="ARBA00023224"/>
    </source>
</evidence>
<accession>A0ABV7HCI2</accession>
<reference evidence="15" key="1">
    <citation type="journal article" date="2019" name="Int. J. Syst. Evol. Microbiol.">
        <title>The Global Catalogue of Microorganisms (GCM) 10K type strain sequencing project: providing services to taxonomists for standard genome sequencing and annotation.</title>
        <authorList>
            <consortium name="The Broad Institute Genomics Platform"/>
            <consortium name="The Broad Institute Genome Sequencing Center for Infectious Disease"/>
            <person name="Wu L."/>
            <person name="Ma J."/>
        </authorList>
    </citation>
    <scope>NUCLEOTIDE SEQUENCE [LARGE SCALE GENOMIC DNA]</scope>
    <source>
        <strain evidence="15">KCTC 52438</strain>
    </source>
</reference>
<evidence type="ECO:0000259" key="12">
    <source>
        <dbReference type="PROSITE" id="PS50192"/>
    </source>
</evidence>
<dbReference type="SUPFAM" id="SSF58104">
    <property type="entry name" value="Methyl-accepting chemotaxis protein (MCP) signaling domain"/>
    <property type="match status" value="1"/>
</dbReference>
<dbReference type="Pfam" id="PF08269">
    <property type="entry name" value="dCache_2"/>
    <property type="match status" value="1"/>
</dbReference>
<dbReference type="PROSITE" id="PS50111">
    <property type="entry name" value="CHEMOTAXIS_TRANSDUC_2"/>
    <property type="match status" value="1"/>
</dbReference>
<dbReference type="InterPro" id="IPR003660">
    <property type="entry name" value="HAMP_dom"/>
</dbReference>
<dbReference type="PANTHER" id="PTHR32089">
    <property type="entry name" value="METHYL-ACCEPTING CHEMOTAXIS PROTEIN MCPB"/>
    <property type="match status" value="1"/>
</dbReference>
<dbReference type="Gene3D" id="1.10.287.950">
    <property type="entry name" value="Methyl-accepting chemotaxis protein"/>
    <property type="match status" value="1"/>
</dbReference>
<feature type="transmembrane region" description="Helical" evidence="10">
    <location>
        <begin position="192"/>
        <end position="209"/>
    </location>
</feature>
<dbReference type="PROSITE" id="PS50885">
    <property type="entry name" value="HAMP"/>
    <property type="match status" value="1"/>
</dbReference>
<evidence type="ECO:0000256" key="5">
    <source>
        <dbReference type="ARBA" id="ARBA00022989"/>
    </source>
</evidence>